<dbReference type="InterPro" id="IPR029063">
    <property type="entry name" value="SAM-dependent_MTases_sf"/>
</dbReference>
<dbReference type="EC" id="2.1.1.197" evidence="3 8"/>
<evidence type="ECO:0000256" key="2">
    <source>
        <dbReference type="ARBA" id="ARBA00004746"/>
    </source>
</evidence>
<evidence type="ECO:0000256" key="4">
    <source>
        <dbReference type="ARBA" id="ARBA00022603"/>
    </source>
</evidence>
<comment type="caution">
    <text evidence="10">The sequence shown here is derived from an EMBL/GenBank/DDBJ whole genome shotgun (WGS) entry which is preliminary data.</text>
</comment>
<keyword evidence="6 8" id="KW-0949">S-adenosyl-L-methionine</keyword>
<dbReference type="GO" id="GO:0008757">
    <property type="term" value="F:S-adenosylmethionine-dependent methyltransferase activity"/>
    <property type="evidence" value="ECO:0007669"/>
    <property type="project" value="InterPro"/>
</dbReference>
<organism evidence="10 11">
    <name type="scientific">Spiribacter salinus</name>
    <dbReference type="NCBI Taxonomy" id="1335746"/>
    <lineage>
        <taxon>Bacteria</taxon>
        <taxon>Pseudomonadati</taxon>
        <taxon>Pseudomonadota</taxon>
        <taxon>Gammaproteobacteria</taxon>
        <taxon>Chromatiales</taxon>
        <taxon>Ectothiorhodospiraceae</taxon>
        <taxon>Spiribacter</taxon>
    </lineage>
</organism>
<evidence type="ECO:0000256" key="7">
    <source>
        <dbReference type="ARBA" id="ARBA00022756"/>
    </source>
</evidence>
<dbReference type="CDD" id="cd02440">
    <property type="entry name" value="AdoMet_MTases"/>
    <property type="match status" value="1"/>
</dbReference>
<keyword evidence="5 8" id="KW-0808">Transferase</keyword>
<dbReference type="Gene3D" id="3.40.50.150">
    <property type="entry name" value="Vaccinia Virus protein VP39"/>
    <property type="match status" value="1"/>
</dbReference>
<feature type="domain" description="Methyltransferase type 11" evidence="9">
    <location>
        <begin position="56"/>
        <end position="152"/>
    </location>
</feature>
<evidence type="ECO:0000259" key="9">
    <source>
        <dbReference type="Pfam" id="PF08241"/>
    </source>
</evidence>
<evidence type="ECO:0000256" key="3">
    <source>
        <dbReference type="ARBA" id="ARBA00012327"/>
    </source>
</evidence>
<sequence>MNAVTDDPLALDGHVLRRRLEHAAASFDEAAVLHREVSRRLVERLDYVRVQPTSVLDLGCASGISGPALRARYPKARHIAMDLSAALVAQARQRSGRWRRSPGVCGGLDRLPFANDTFDLVFSNLALHRVPDLKVTARELQRVLRPDGVLMFSTFGPDTLGELRAAWAHVDATPHVHGFVDMHDIGDALVGARLADPVMDMEHFTLTYPDVRALVDDLQALGLRNALAGRRGGLTTPRQWQAMVSAYERQRDADGRLPATWEIAYGHAWGTDAQQQVVGDRGEVRVPLDSLSVPRRQRE</sequence>
<protein>
    <recommendedName>
        <fullName evidence="3 8">Malonyl-[acyl-carrier protein] O-methyltransferase</fullName>
        <shortName evidence="8">Malonyl-ACP O-methyltransferase</shortName>
        <ecNumber evidence="3 8">2.1.1.197</ecNumber>
    </recommendedName>
    <alternativeName>
        <fullName evidence="8">Biotin synthesis protein BioC</fullName>
    </alternativeName>
</protein>
<dbReference type="SUPFAM" id="SSF53335">
    <property type="entry name" value="S-adenosyl-L-methionine-dependent methyltransferases"/>
    <property type="match status" value="1"/>
</dbReference>
<dbReference type="UniPathway" id="UPA00078"/>
<dbReference type="Proteomes" id="UP000315400">
    <property type="component" value="Unassembled WGS sequence"/>
</dbReference>
<dbReference type="InterPro" id="IPR050602">
    <property type="entry name" value="Malonyl-ACP_OMT"/>
</dbReference>
<dbReference type="HAMAP" id="MF_00835">
    <property type="entry name" value="BioC"/>
    <property type="match status" value="1"/>
</dbReference>
<evidence type="ECO:0000313" key="11">
    <source>
        <dbReference type="Proteomes" id="UP000315400"/>
    </source>
</evidence>
<evidence type="ECO:0000313" key="10">
    <source>
        <dbReference type="EMBL" id="TQE99031.1"/>
    </source>
</evidence>
<evidence type="ECO:0000256" key="1">
    <source>
        <dbReference type="ARBA" id="ARBA00000852"/>
    </source>
</evidence>
<proteinExistence type="inferred from homology"/>
<accession>A0A540VQJ2</accession>
<comment type="similarity">
    <text evidence="8">Belongs to the methyltransferase superfamily.</text>
</comment>
<reference evidence="10 11" key="1">
    <citation type="submission" date="2019-06" db="EMBL/GenBank/DDBJ databases">
        <title>Metagenome assembled Genome of Spiribacter salinus SL48-SHIP from the microbial mat of Salt Lake 48 (Novosibirsk region, Russia).</title>
        <authorList>
            <person name="Shipova A."/>
            <person name="Rozanov A.S."/>
            <person name="Bryanskaya A.V."/>
            <person name="Peltek S.E."/>
        </authorList>
    </citation>
    <scope>NUCLEOTIDE SEQUENCE [LARGE SCALE GENOMIC DNA]</scope>
    <source>
        <strain evidence="10">SL48-SHIP-2</strain>
    </source>
</reference>
<dbReference type="InterPro" id="IPR013216">
    <property type="entry name" value="Methyltransf_11"/>
</dbReference>
<dbReference type="InterPro" id="IPR011814">
    <property type="entry name" value="BioC"/>
</dbReference>
<comment type="function">
    <text evidence="8">Converts the free carboxyl group of a malonyl-thioester to its methyl ester by transfer of a methyl group from S-adenosyl-L-methionine (SAM). It allows to synthesize pimeloyl-ACP via the fatty acid synthetic pathway.</text>
</comment>
<evidence type="ECO:0000256" key="6">
    <source>
        <dbReference type="ARBA" id="ARBA00022691"/>
    </source>
</evidence>
<dbReference type="AlphaFoldDB" id="A0A540VQJ2"/>
<evidence type="ECO:0000256" key="8">
    <source>
        <dbReference type="HAMAP-Rule" id="MF_00835"/>
    </source>
</evidence>
<dbReference type="Pfam" id="PF08241">
    <property type="entry name" value="Methyltransf_11"/>
    <property type="match status" value="1"/>
</dbReference>
<keyword evidence="7 8" id="KW-0093">Biotin biosynthesis</keyword>
<name>A0A540VQJ2_9GAMM</name>
<dbReference type="GO" id="GO:0009102">
    <property type="term" value="P:biotin biosynthetic process"/>
    <property type="evidence" value="ECO:0007669"/>
    <property type="project" value="UniProtKB-UniRule"/>
</dbReference>
<comment type="pathway">
    <text evidence="2 8">Cofactor biosynthesis; biotin biosynthesis.</text>
</comment>
<dbReference type="PANTHER" id="PTHR13090">
    <property type="entry name" value="ARGININE-HYDROXYLASE NDUFAF5, MITOCHONDRIAL"/>
    <property type="match status" value="1"/>
</dbReference>
<gene>
    <name evidence="8 10" type="primary">bioC</name>
    <name evidence="10" type="ORF">FKY71_10750</name>
</gene>
<dbReference type="GO" id="GO:0102130">
    <property type="term" value="F:malonyl-CoA methyltransferase activity"/>
    <property type="evidence" value="ECO:0007669"/>
    <property type="project" value="UniProtKB-EC"/>
</dbReference>
<comment type="catalytic activity">
    <reaction evidence="1 8">
        <text>malonyl-[ACP] + S-adenosyl-L-methionine = malonyl-[ACP] methyl ester + S-adenosyl-L-homocysteine</text>
        <dbReference type="Rhea" id="RHEA:17105"/>
        <dbReference type="Rhea" id="RHEA-COMP:9623"/>
        <dbReference type="Rhea" id="RHEA-COMP:9954"/>
        <dbReference type="ChEBI" id="CHEBI:57856"/>
        <dbReference type="ChEBI" id="CHEBI:59789"/>
        <dbReference type="ChEBI" id="CHEBI:78449"/>
        <dbReference type="ChEBI" id="CHEBI:78845"/>
        <dbReference type="EC" id="2.1.1.197"/>
    </reaction>
</comment>
<dbReference type="EMBL" id="VIFK01000100">
    <property type="protein sequence ID" value="TQE99031.1"/>
    <property type="molecule type" value="Genomic_DNA"/>
</dbReference>
<dbReference type="GO" id="GO:0032259">
    <property type="term" value="P:methylation"/>
    <property type="evidence" value="ECO:0007669"/>
    <property type="project" value="UniProtKB-KW"/>
</dbReference>
<dbReference type="STRING" id="1260251.SPISAL_01485"/>
<evidence type="ECO:0000256" key="5">
    <source>
        <dbReference type="ARBA" id="ARBA00022679"/>
    </source>
</evidence>
<dbReference type="GO" id="GO:0010340">
    <property type="term" value="F:carboxyl-O-methyltransferase activity"/>
    <property type="evidence" value="ECO:0007669"/>
    <property type="project" value="UniProtKB-UniRule"/>
</dbReference>
<dbReference type="PANTHER" id="PTHR13090:SF1">
    <property type="entry name" value="ARGININE-HYDROXYLASE NDUFAF5, MITOCHONDRIAL"/>
    <property type="match status" value="1"/>
</dbReference>
<keyword evidence="4 8" id="KW-0489">Methyltransferase</keyword>
<dbReference type="NCBIfam" id="TIGR02072">
    <property type="entry name" value="BioC"/>
    <property type="match status" value="1"/>
</dbReference>